<keyword evidence="1" id="KW-0472">Membrane</keyword>
<sequence>MTWDQYAEAWAGLHGGFDPRRASVLVRGWVRLAYRIGSWLGARRVTPFTVTLAGVLLCLAVPLAAPAGAPGLAFGAALVLLAAAADGLDGAVAVITGRVSRAGYVYDSVADRIGEAAWLAAFWLAGAPAWLTVGAGAASWLHEYVRARATATGMPDIGVVTVGERPTRVAVTVTGLIVASLAAVVAPGWVPTVLAVAVAAWLILQLIGLGQLTVAVRAALR</sequence>
<dbReference type="InterPro" id="IPR043130">
    <property type="entry name" value="CDP-OH_PTrfase_TM_dom"/>
</dbReference>
<gene>
    <name evidence="2" type="ORF">FHR83_001150</name>
</gene>
<feature type="transmembrane region" description="Helical" evidence="1">
    <location>
        <begin position="116"/>
        <end position="141"/>
    </location>
</feature>
<keyword evidence="2" id="KW-0808">Transferase</keyword>
<proteinExistence type="predicted"/>
<feature type="transmembrane region" description="Helical" evidence="1">
    <location>
        <begin position="196"/>
        <end position="220"/>
    </location>
</feature>
<accession>A0A7W5AC72</accession>
<dbReference type="GO" id="GO:0008444">
    <property type="term" value="F:CDP-diacylglycerol-glycerol-3-phosphate 3-phosphatidyltransferase activity"/>
    <property type="evidence" value="ECO:0007669"/>
    <property type="project" value="UniProtKB-EC"/>
</dbReference>
<keyword evidence="1" id="KW-0812">Transmembrane</keyword>
<dbReference type="InterPro" id="IPR000462">
    <property type="entry name" value="CDP-OH_P_trans"/>
</dbReference>
<feature type="transmembrane region" description="Helical" evidence="1">
    <location>
        <begin position="169"/>
        <end position="190"/>
    </location>
</feature>
<dbReference type="Proteomes" id="UP000590749">
    <property type="component" value="Unassembled WGS sequence"/>
</dbReference>
<feature type="transmembrane region" description="Helical" evidence="1">
    <location>
        <begin position="45"/>
        <end position="65"/>
    </location>
</feature>
<organism evidence="2 3">
    <name type="scientific">Actinoplanes campanulatus</name>
    <dbReference type="NCBI Taxonomy" id="113559"/>
    <lineage>
        <taxon>Bacteria</taxon>
        <taxon>Bacillati</taxon>
        <taxon>Actinomycetota</taxon>
        <taxon>Actinomycetes</taxon>
        <taxon>Micromonosporales</taxon>
        <taxon>Micromonosporaceae</taxon>
        <taxon>Actinoplanes</taxon>
    </lineage>
</organism>
<evidence type="ECO:0000256" key="1">
    <source>
        <dbReference type="SAM" id="Phobius"/>
    </source>
</evidence>
<reference evidence="2 3" key="1">
    <citation type="submission" date="2020-08" db="EMBL/GenBank/DDBJ databases">
        <title>Genomic Encyclopedia of Type Strains, Phase III (KMG-III): the genomes of soil and plant-associated and newly described type strains.</title>
        <authorList>
            <person name="Whitman W."/>
        </authorList>
    </citation>
    <scope>NUCLEOTIDE SEQUENCE [LARGE SCALE GENOMIC DNA]</scope>
    <source>
        <strain evidence="2 3">CECT 3287</strain>
    </source>
</reference>
<dbReference type="RefSeq" id="WP_183217335.1">
    <property type="nucleotide sequence ID" value="NZ_BMPW01000002.1"/>
</dbReference>
<keyword evidence="1" id="KW-1133">Transmembrane helix</keyword>
<dbReference type="GO" id="GO:0008654">
    <property type="term" value="P:phospholipid biosynthetic process"/>
    <property type="evidence" value="ECO:0007669"/>
    <property type="project" value="InterPro"/>
</dbReference>
<evidence type="ECO:0000313" key="3">
    <source>
        <dbReference type="Proteomes" id="UP000590749"/>
    </source>
</evidence>
<name>A0A7W5AC72_9ACTN</name>
<dbReference type="EC" id="2.7.8.5" evidence="2"/>
<dbReference type="Gene3D" id="1.20.120.1760">
    <property type="match status" value="1"/>
</dbReference>
<evidence type="ECO:0000313" key="2">
    <source>
        <dbReference type="EMBL" id="MBB3093501.1"/>
    </source>
</evidence>
<dbReference type="GO" id="GO:0016020">
    <property type="term" value="C:membrane"/>
    <property type="evidence" value="ECO:0007669"/>
    <property type="project" value="InterPro"/>
</dbReference>
<keyword evidence="3" id="KW-1185">Reference proteome</keyword>
<protein>
    <submittedName>
        <fullName evidence="2">CDP-diacylglycerol--glycerol-3-phosphate 3-phosphatidyltransferase</fullName>
        <ecNumber evidence="2">2.7.8.5</ecNumber>
    </submittedName>
</protein>
<dbReference type="AlphaFoldDB" id="A0A7W5AC72"/>
<dbReference type="EMBL" id="JACHXF010000002">
    <property type="protein sequence ID" value="MBB3093501.1"/>
    <property type="molecule type" value="Genomic_DNA"/>
</dbReference>
<comment type="caution">
    <text evidence="2">The sequence shown here is derived from an EMBL/GenBank/DDBJ whole genome shotgun (WGS) entry which is preliminary data.</text>
</comment>
<dbReference type="Pfam" id="PF01066">
    <property type="entry name" value="CDP-OH_P_transf"/>
    <property type="match status" value="1"/>
</dbReference>